<dbReference type="EMBL" id="JAUFQY010000002">
    <property type="protein sequence ID" value="MDN3702166.1"/>
    <property type="molecule type" value="Genomic_DNA"/>
</dbReference>
<keyword evidence="4 10" id="KW-1003">Cell membrane</keyword>
<feature type="transmembrane region" description="Helical" evidence="10">
    <location>
        <begin position="39"/>
        <end position="62"/>
    </location>
</feature>
<dbReference type="RefSeq" id="WP_261839960.1">
    <property type="nucleotide sequence ID" value="NZ_AP025459.1"/>
</dbReference>
<evidence type="ECO:0000256" key="6">
    <source>
        <dbReference type="ARBA" id="ARBA00022692"/>
    </source>
</evidence>
<dbReference type="InterPro" id="IPR013061">
    <property type="entry name" value="Trp/try_permease_CS"/>
</dbReference>
<keyword evidence="3 10" id="KW-0813">Transport</keyword>
<feature type="transmembrane region" description="Helical" evidence="10">
    <location>
        <begin position="182"/>
        <end position="208"/>
    </location>
</feature>
<dbReference type="PRINTS" id="PR00166">
    <property type="entry name" value="AROAAPRMEASE"/>
</dbReference>
<keyword evidence="8 10" id="KW-1133">Transmembrane helix</keyword>
<feature type="transmembrane region" description="Helical" evidence="10">
    <location>
        <begin position="6"/>
        <end position="27"/>
    </location>
</feature>
<comment type="subcellular location">
    <subcellularLocation>
        <location evidence="1 10">Cell inner membrane</location>
        <topology evidence="1 10">Multi-pass membrane protein</topology>
    </subcellularLocation>
</comment>
<accession>A0ABT8CN28</accession>
<keyword evidence="5 10" id="KW-0997">Cell inner membrane</keyword>
<feature type="transmembrane region" description="Helical" evidence="10">
    <location>
        <begin position="149"/>
        <end position="170"/>
    </location>
</feature>
<feature type="transmembrane region" description="Helical" evidence="10">
    <location>
        <begin position="333"/>
        <end position="354"/>
    </location>
</feature>
<dbReference type="Pfam" id="PF03222">
    <property type="entry name" value="Trp_Tyr_perm"/>
    <property type="match status" value="1"/>
</dbReference>
<keyword evidence="12" id="KW-1185">Reference proteome</keyword>
<evidence type="ECO:0000256" key="9">
    <source>
        <dbReference type="ARBA" id="ARBA00023136"/>
    </source>
</evidence>
<feature type="transmembrane region" description="Helical" evidence="10">
    <location>
        <begin position="270"/>
        <end position="291"/>
    </location>
</feature>
<keyword evidence="7 10" id="KW-0029">Amino-acid transport</keyword>
<evidence type="ECO:0000256" key="1">
    <source>
        <dbReference type="ARBA" id="ARBA00004429"/>
    </source>
</evidence>
<evidence type="ECO:0000313" key="11">
    <source>
        <dbReference type="EMBL" id="MDN3702166.1"/>
    </source>
</evidence>
<comment type="caution">
    <text evidence="11">The sequence shown here is derived from an EMBL/GenBank/DDBJ whole genome shotgun (WGS) entry which is preliminary data.</text>
</comment>
<name>A0ABT8CN28_9VIBR</name>
<dbReference type="PANTHER" id="PTHR46997">
    <property type="entry name" value="LOW AFFINITY TRYPTOPHAN PERMEASE-RELATED"/>
    <property type="match status" value="1"/>
</dbReference>
<evidence type="ECO:0000256" key="4">
    <source>
        <dbReference type="ARBA" id="ARBA00022475"/>
    </source>
</evidence>
<feature type="transmembrane region" description="Helical" evidence="10">
    <location>
        <begin position="311"/>
        <end position="327"/>
    </location>
</feature>
<evidence type="ECO:0000256" key="10">
    <source>
        <dbReference type="RuleBase" id="RU367149"/>
    </source>
</evidence>
<evidence type="ECO:0000256" key="8">
    <source>
        <dbReference type="ARBA" id="ARBA00022989"/>
    </source>
</evidence>
<dbReference type="InterPro" id="IPR013059">
    <property type="entry name" value="Trp_tyr_transpt"/>
</dbReference>
<evidence type="ECO:0000256" key="3">
    <source>
        <dbReference type="ARBA" id="ARBA00022448"/>
    </source>
</evidence>
<organism evidence="11 12">
    <name type="scientific">Vibrio artabrorum</name>
    <dbReference type="NCBI Taxonomy" id="446374"/>
    <lineage>
        <taxon>Bacteria</taxon>
        <taxon>Pseudomonadati</taxon>
        <taxon>Pseudomonadota</taxon>
        <taxon>Gammaproteobacteria</taxon>
        <taxon>Vibrionales</taxon>
        <taxon>Vibrionaceae</taxon>
        <taxon>Vibrio</taxon>
    </lineage>
</organism>
<feature type="transmembrane region" description="Helical" evidence="10">
    <location>
        <begin position="214"/>
        <end position="233"/>
    </location>
</feature>
<comment type="function">
    <text evidence="10">Involved in transporting aromatic amino acids across the cytoplasmic membrane.</text>
</comment>
<protein>
    <recommendedName>
        <fullName evidence="10">Aromatic amino acid permease</fullName>
    </recommendedName>
</protein>
<dbReference type="PROSITE" id="PS00594">
    <property type="entry name" value="AROMATIC_AA_PERMEASE_1"/>
    <property type="match status" value="1"/>
</dbReference>
<proteinExistence type="inferred from homology"/>
<evidence type="ECO:0000256" key="2">
    <source>
        <dbReference type="ARBA" id="ARBA00005452"/>
    </source>
</evidence>
<keyword evidence="9 10" id="KW-0472">Membrane</keyword>
<dbReference type="NCBIfam" id="TIGR00837">
    <property type="entry name" value="araaP"/>
    <property type="match status" value="1"/>
</dbReference>
<dbReference type="Proteomes" id="UP001223712">
    <property type="component" value="Unassembled WGS sequence"/>
</dbReference>
<dbReference type="PANTHER" id="PTHR46997:SF2">
    <property type="entry name" value="TYROSINE-SPECIFIC TRANSPORT SYSTEM"/>
    <property type="match status" value="1"/>
</dbReference>
<evidence type="ECO:0000256" key="7">
    <source>
        <dbReference type="ARBA" id="ARBA00022970"/>
    </source>
</evidence>
<keyword evidence="6 10" id="KW-0812">Transmembrane</keyword>
<comment type="similarity">
    <text evidence="2 10">Belongs to the amino acid/polyamine transporter 2 family. Mtr/TnaB/TyrP permease subfamily.</text>
</comment>
<feature type="transmembrane region" description="Helical" evidence="10">
    <location>
        <begin position="82"/>
        <end position="102"/>
    </location>
</feature>
<dbReference type="Gene3D" id="1.20.1740.10">
    <property type="entry name" value="Amino acid/polyamine transporter I"/>
    <property type="match status" value="1"/>
</dbReference>
<dbReference type="InterPro" id="IPR018227">
    <property type="entry name" value="Amino_acid_transport_2"/>
</dbReference>
<feature type="transmembrane region" description="Helical" evidence="10">
    <location>
        <begin position="123"/>
        <end position="143"/>
    </location>
</feature>
<evidence type="ECO:0000313" key="12">
    <source>
        <dbReference type="Proteomes" id="UP001223712"/>
    </source>
</evidence>
<gene>
    <name evidence="11" type="ORF">QWY96_16965</name>
</gene>
<feature type="transmembrane region" description="Helical" evidence="10">
    <location>
        <begin position="380"/>
        <end position="403"/>
    </location>
</feature>
<reference evidence="12" key="1">
    <citation type="journal article" date="2019" name="Int. J. Syst. Evol. Microbiol.">
        <title>The Global Catalogue of Microorganisms (GCM) 10K type strain sequencing project: providing services to taxonomists for standard genome sequencing and annotation.</title>
        <authorList>
            <consortium name="The Broad Institute Genomics Platform"/>
            <consortium name="The Broad Institute Genome Sequencing Center for Infectious Disease"/>
            <person name="Wu L."/>
            <person name="Ma J."/>
        </authorList>
    </citation>
    <scope>NUCLEOTIDE SEQUENCE [LARGE SCALE GENOMIC DNA]</scope>
    <source>
        <strain evidence="12">CECT 7226</strain>
    </source>
</reference>
<sequence>MNKSKVFGSTLIIAGTTIGAGMLALPLASAGIGFSTSLFLMLGLWALMAFTALLMVELHQFAESDATLHTLAHNILGTKGKWIASFAVMFLFYALCAAYIAGGGAQFNQRISDISGIELNGQITTLLFTLLVAGVVTIGTHSVDKVNRVLFGLKLVAMVLVLSFLAPNITTQYLLSMPLQQGLIVAAIPVVFTSFGFHGSIPSIVRYLDGDVRSLRKVMIVGSALPLIIYVFWQSVTLGVVSQEQLLSDTSLGALLVSLSQTVHQSNLNVIVGVFADLALLTSFIGVSLGLFEFMGDSLSKKLGNAKRVKTAAITFLPPLGFALFYPQGFIMALGYAAIALSVLAILLPTVMVYKVRYTDFSVKPQSPEATYQVLGGSKALFLAGSVGVFIIAIQILISVGLLPSLG</sequence>
<evidence type="ECO:0000256" key="5">
    <source>
        <dbReference type="ARBA" id="ARBA00022519"/>
    </source>
</evidence>